<dbReference type="GO" id="GO:0005774">
    <property type="term" value="C:vacuolar membrane"/>
    <property type="evidence" value="ECO:0007669"/>
    <property type="project" value="UniProtKB-SubCell"/>
</dbReference>
<dbReference type="InParanoid" id="A0A3N4KMF6"/>
<dbReference type="STRING" id="1392247.A0A3N4KMF6"/>
<keyword evidence="2" id="KW-0853">WD repeat</keyword>
<evidence type="ECO:0000313" key="6">
    <source>
        <dbReference type="EMBL" id="RPB10492.1"/>
    </source>
</evidence>
<dbReference type="InterPro" id="IPR048720">
    <property type="entry name" value="PROPPIN"/>
</dbReference>
<evidence type="ECO:0000256" key="5">
    <source>
        <dbReference type="SAM" id="MobiDB-lite"/>
    </source>
</evidence>
<dbReference type="InterPro" id="IPR015943">
    <property type="entry name" value="WD40/YVTN_repeat-like_dom_sf"/>
</dbReference>
<protein>
    <submittedName>
        <fullName evidence="6">YVTN repeat-like/Quino protein amine dehydrogenase</fullName>
    </submittedName>
</protein>
<name>A0A3N4KMF6_9PEZI</name>
<dbReference type="OrthoDB" id="1667587at2759"/>
<dbReference type="InterPro" id="IPR036322">
    <property type="entry name" value="WD40_repeat_dom_sf"/>
</dbReference>
<gene>
    <name evidence="6" type="ORF">P167DRAFT_491088</name>
</gene>
<feature type="compositionally biased region" description="Low complexity" evidence="5">
    <location>
        <begin position="261"/>
        <end position="281"/>
    </location>
</feature>
<evidence type="ECO:0000256" key="1">
    <source>
        <dbReference type="ARBA" id="ARBA00004148"/>
    </source>
</evidence>
<dbReference type="SUPFAM" id="SSF50978">
    <property type="entry name" value="WD40 repeat-like"/>
    <property type="match status" value="1"/>
</dbReference>
<dbReference type="Pfam" id="PF21032">
    <property type="entry name" value="PROPPIN"/>
    <property type="match status" value="1"/>
</dbReference>
<dbReference type="EMBL" id="ML119143">
    <property type="protein sequence ID" value="RPB10492.1"/>
    <property type="molecule type" value="Genomic_DNA"/>
</dbReference>
<dbReference type="FunCoup" id="A0A3N4KMF6">
    <property type="interactions" value="390"/>
</dbReference>
<dbReference type="SMART" id="SM00320">
    <property type="entry name" value="WD40"/>
    <property type="match status" value="2"/>
</dbReference>
<comment type="similarity">
    <text evidence="4">Belongs to the WD repeat PROPPIN family.</text>
</comment>
<evidence type="ECO:0000256" key="2">
    <source>
        <dbReference type="ARBA" id="ARBA00022574"/>
    </source>
</evidence>
<evidence type="ECO:0000256" key="3">
    <source>
        <dbReference type="ARBA" id="ARBA00022737"/>
    </source>
</evidence>
<dbReference type="Gene3D" id="2.130.10.10">
    <property type="entry name" value="YVTN repeat-like/Quinoprotein amine dehydrogenase"/>
    <property type="match status" value="1"/>
</dbReference>
<reference evidence="6 7" key="1">
    <citation type="journal article" date="2018" name="Nat. Ecol. Evol.">
        <title>Pezizomycetes genomes reveal the molecular basis of ectomycorrhizal truffle lifestyle.</title>
        <authorList>
            <person name="Murat C."/>
            <person name="Payen T."/>
            <person name="Noel B."/>
            <person name="Kuo A."/>
            <person name="Morin E."/>
            <person name="Chen J."/>
            <person name="Kohler A."/>
            <person name="Krizsan K."/>
            <person name="Balestrini R."/>
            <person name="Da Silva C."/>
            <person name="Montanini B."/>
            <person name="Hainaut M."/>
            <person name="Levati E."/>
            <person name="Barry K.W."/>
            <person name="Belfiori B."/>
            <person name="Cichocki N."/>
            <person name="Clum A."/>
            <person name="Dockter R.B."/>
            <person name="Fauchery L."/>
            <person name="Guy J."/>
            <person name="Iotti M."/>
            <person name="Le Tacon F."/>
            <person name="Lindquist E.A."/>
            <person name="Lipzen A."/>
            <person name="Malagnac F."/>
            <person name="Mello A."/>
            <person name="Molinier V."/>
            <person name="Miyauchi S."/>
            <person name="Poulain J."/>
            <person name="Riccioni C."/>
            <person name="Rubini A."/>
            <person name="Sitrit Y."/>
            <person name="Splivallo R."/>
            <person name="Traeger S."/>
            <person name="Wang M."/>
            <person name="Zifcakova L."/>
            <person name="Wipf D."/>
            <person name="Zambonelli A."/>
            <person name="Paolocci F."/>
            <person name="Nowrousian M."/>
            <person name="Ottonello S."/>
            <person name="Baldrian P."/>
            <person name="Spatafora J.W."/>
            <person name="Henrissat B."/>
            <person name="Nagy L.G."/>
            <person name="Aury J.M."/>
            <person name="Wincker P."/>
            <person name="Grigoriev I.V."/>
            <person name="Bonfante P."/>
            <person name="Martin F.M."/>
        </authorList>
    </citation>
    <scope>NUCLEOTIDE SEQUENCE [LARGE SCALE GENOMIC DNA]</scope>
    <source>
        <strain evidence="6 7">CCBAS932</strain>
    </source>
</reference>
<dbReference type="PANTHER" id="PTHR11227">
    <property type="entry name" value="WD-REPEAT PROTEIN INTERACTING WITH PHOSPHOINOSIDES WIPI -RELATED"/>
    <property type="match status" value="1"/>
</dbReference>
<proteinExistence type="inferred from homology"/>
<comment type="subcellular location">
    <subcellularLocation>
        <location evidence="1">Vacuole membrane</location>
        <topology evidence="1">Peripheral membrane protein</topology>
    </subcellularLocation>
</comment>
<evidence type="ECO:0000313" key="7">
    <source>
        <dbReference type="Proteomes" id="UP000277580"/>
    </source>
</evidence>
<feature type="region of interest" description="Disordered" evidence="5">
    <location>
        <begin position="260"/>
        <end position="283"/>
    </location>
</feature>
<dbReference type="Proteomes" id="UP000277580">
    <property type="component" value="Unassembled WGS sequence"/>
</dbReference>
<dbReference type="InterPro" id="IPR001680">
    <property type="entry name" value="WD40_rpt"/>
</dbReference>
<evidence type="ECO:0000256" key="4">
    <source>
        <dbReference type="ARBA" id="ARBA00025740"/>
    </source>
</evidence>
<dbReference type="AlphaFoldDB" id="A0A3N4KMF6"/>
<accession>A0A3N4KMF6</accession>
<keyword evidence="3" id="KW-0677">Repeat</keyword>
<organism evidence="6 7">
    <name type="scientific">Morchella conica CCBAS932</name>
    <dbReference type="NCBI Taxonomy" id="1392247"/>
    <lineage>
        <taxon>Eukaryota</taxon>
        <taxon>Fungi</taxon>
        <taxon>Dikarya</taxon>
        <taxon>Ascomycota</taxon>
        <taxon>Pezizomycotina</taxon>
        <taxon>Pezizomycetes</taxon>
        <taxon>Pezizales</taxon>
        <taxon>Morchellaceae</taxon>
        <taxon>Morchella</taxon>
    </lineage>
</organism>
<keyword evidence="7" id="KW-1185">Reference proteome</keyword>
<sequence length="369" mass="39762">MNTRPQIATTDRSQALSATFNQDYSCFSVGLDSGFCVYNSDPCELHISRNLNAGIGIAAMLNRANYLAIVGGGRSPKFPQNRVNIWDDIKQKPVITLEFRSEIHAVRLSRSRIVVVLLGSVHIYAFSSPPSRLHVFETYDNPLGLVALSAKTLVFPGRLPGHLQIFDLVTGNVNIIPAHSTPLAAVTISPQGDIVATASETGTLIRVFSASTGLPITELRRGIDKATIFSLAISPSSSRLAVTSDKSTLHIFELPSSSLISQPVPRPSSSLSSHSTSATPSGDNKRWSLLGKLPLLPKYFSSEWSAAQAKFEGGGRGDLGWIGEDTLIAIGTGGKTGEARWEKFVVVEGEGGVGIECIREGWRRYLDND</sequence>